<sequence>MPVTRRSFVHESFRYDNCKLTYYLFTHGHNENYPNNAASDMSNKHIYACLHEEISSFCGSENFINWRFDEAMQQYRLTY</sequence>
<evidence type="ECO:0000313" key="2">
    <source>
        <dbReference type="Proteomes" id="UP000054630"/>
    </source>
</evidence>
<dbReference type="Proteomes" id="UP000054630">
    <property type="component" value="Unassembled WGS sequence"/>
</dbReference>
<proteinExistence type="predicted"/>
<organism evidence="1 2">
    <name type="scientific">Trichinella nelsoni</name>
    <dbReference type="NCBI Taxonomy" id="6336"/>
    <lineage>
        <taxon>Eukaryota</taxon>
        <taxon>Metazoa</taxon>
        <taxon>Ecdysozoa</taxon>
        <taxon>Nematoda</taxon>
        <taxon>Enoplea</taxon>
        <taxon>Dorylaimia</taxon>
        <taxon>Trichinellida</taxon>
        <taxon>Trichinellidae</taxon>
        <taxon>Trichinella</taxon>
    </lineage>
</organism>
<reference evidence="1 2" key="1">
    <citation type="submission" date="2015-01" db="EMBL/GenBank/DDBJ databases">
        <title>Evolution of Trichinella species and genotypes.</title>
        <authorList>
            <person name="Korhonen P.K."/>
            <person name="Edoardo P."/>
            <person name="Giuseppe L.R."/>
            <person name="Gasser R.B."/>
        </authorList>
    </citation>
    <scope>NUCLEOTIDE SEQUENCE [LARGE SCALE GENOMIC DNA]</scope>
    <source>
        <strain evidence="1">ISS37</strain>
    </source>
</reference>
<dbReference type="EMBL" id="JYDL01000009">
    <property type="protein sequence ID" value="KRX26071.1"/>
    <property type="molecule type" value="Genomic_DNA"/>
</dbReference>
<evidence type="ECO:0000313" key="1">
    <source>
        <dbReference type="EMBL" id="KRX26071.1"/>
    </source>
</evidence>
<keyword evidence="2" id="KW-1185">Reference proteome</keyword>
<comment type="caution">
    <text evidence="1">The sequence shown here is derived from an EMBL/GenBank/DDBJ whole genome shotgun (WGS) entry which is preliminary data.</text>
</comment>
<accession>A0A0V0SH27</accession>
<protein>
    <submittedName>
        <fullName evidence="1">Uncharacterized protein</fullName>
    </submittedName>
</protein>
<dbReference type="AlphaFoldDB" id="A0A0V0SH27"/>
<name>A0A0V0SH27_9BILA</name>
<gene>
    <name evidence="1" type="ORF">T07_8288</name>
</gene>